<feature type="domain" description="Aspartyl/asparaginy/proline hydroxylase" evidence="1">
    <location>
        <begin position="26"/>
        <end position="178"/>
    </location>
</feature>
<name>A0A0M2P0F9_STACC</name>
<dbReference type="GO" id="GO:0016706">
    <property type="term" value="F:2-oxoglutarate-dependent dioxygenase activity"/>
    <property type="evidence" value="ECO:0007669"/>
    <property type="project" value="InterPro"/>
</dbReference>
<dbReference type="InterPro" id="IPR027443">
    <property type="entry name" value="IPNS-like_sf"/>
</dbReference>
<dbReference type="Gene3D" id="2.60.120.330">
    <property type="entry name" value="B-lactam Antibiotic, Isopenicillin N Synthase, Chain"/>
    <property type="match status" value="1"/>
</dbReference>
<dbReference type="EMBL" id="LAKJ01000014">
    <property type="protein sequence ID" value="KKI63393.1"/>
    <property type="molecule type" value="Genomic_DNA"/>
</dbReference>
<dbReference type="Proteomes" id="UP000034455">
    <property type="component" value="Unassembled WGS sequence"/>
</dbReference>
<evidence type="ECO:0000313" key="3">
    <source>
        <dbReference type="EMBL" id="KKI63393.1"/>
    </source>
</evidence>
<feature type="domain" description="L-proline 3-hydroxylase C-terminal" evidence="2">
    <location>
        <begin position="187"/>
        <end position="286"/>
    </location>
</feature>
<dbReference type="Gene3D" id="1.10.1720.10">
    <property type="entry name" value="L-proline 3-hydroxylase, C-terminal domain"/>
    <property type="match status" value="1"/>
</dbReference>
<dbReference type="InterPro" id="IPR007803">
    <property type="entry name" value="Asp/Arg/Pro-Hydrxlase"/>
</dbReference>
<evidence type="ECO:0000313" key="4">
    <source>
        <dbReference type="Proteomes" id="UP000034455"/>
    </source>
</evidence>
<organism evidence="3 4">
    <name type="scientific">Staphylococcus cohnii subsp. cohnii</name>
    <dbReference type="NCBI Taxonomy" id="74704"/>
    <lineage>
        <taxon>Bacteria</taxon>
        <taxon>Bacillati</taxon>
        <taxon>Bacillota</taxon>
        <taxon>Bacilli</taxon>
        <taxon>Bacillales</taxon>
        <taxon>Staphylococcaceae</taxon>
        <taxon>Staphylococcus</taxon>
        <taxon>Staphylococcus cohnii species complex</taxon>
    </lineage>
</organism>
<comment type="caution">
    <text evidence="3">The sequence shown here is derived from an EMBL/GenBank/DDBJ whole genome shotgun (WGS) entry which is preliminary data.</text>
</comment>
<dbReference type="RefSeq" id="WP_230621676.1">
    <property type="nucleotide sequence ID" value="NZ_LAKJ01000014.1"/>
</dbReference>
<dbReference type="InterPro" id="IPR037037">
    <property type="entry name" value="Pro_3_hydrox_C_sf"/>
</dbReference>
<dbReference type="InterPro" id="IPR008035">
    <property type="entry name" value="Pro_3_hydrox_C"/>
</dbReference>
<dbReference type="SUPFAM" id="SSF51197">
    <property type="entry name" value="Clavaminate synthase-like"/>
    <property type="match status" value="1"/>
</dbReference>
<dbReference type="PATRIC" id="fig|74704.6.peg.825"/>
<dbReference type="Pfam" id="PF05373">
    <property type="entry name" value="Pro_3_hydrox_C"/>
    <property type="match status" value="1"/>
</dbReference>
<dbReference type="Pfam" id="PF05118">
    <property type="entry name" value="Asp_Arg_Hydrox"/>
    <property type="match status" value="1"/>
</dbReference>
<evidence type="ECO:0000259" key="2">
    <source>
        <dbReference type="Pfam" id="PF05373"/>
    </source>
</evidence>
<accession>A0A0M2P0F9</accession>
<protein>
    <submittedName>
        <fullName evidence="3">L-proline 3-hydroxylase</fullName>
    </submittedName>
</protein>
<dbReference type="AlphaFoldDB" id="A0A0M2P0F9"/>
<evidence type="ECO:0000259" key="1">
    <source>
        <dbReference type="Pfam" id="PF05118"/>
    </source>
</evidence>
<sequence length="295" mass="35450">MKYMSSYAFGKVNFDEKKLEKDLQTHTTFPKISEEYDEFSSGFWMNCTLWGASEDEKDTQYRDYNHEIKQTSYGKQLPYISNFIQENFNIKNLKMVRTRNLVDALIMPHRDFVDLNKEMEKYFRVFIPLETNELAFHSDEDNVFCMKKGEIWFLDAGIIHAAANFSNKNRLFLCLDFVFDEPYTPKDIFTNKNLYDENINPYIVEREEVDSNYGEEIIRNLSNVIHHYTFKEIVFLLSKLHFYKKIPIDICYRWLLEISKRTNDKEMIKKAKQVNEYLIEKRELGEHFSFSDWST</sequence>
<reference evidence="3 4" key="1">
    <citation type="submission" date="2015-03" db="EMBL/GenBank/DDBJ databases">
        <title>Genome Assembly of Staphylococcus cohnii subsp. cohnii strain G22B2.</title>
        <authorList>
            <person name="Nair G."/>
            <person name="Kaur G."/>
            <person name="Khatri I."/>
            <person name="Singh N.K."/>
            <person name="Sathyabama S."/>
            <person name="Maurya S.K."/>
            <person name="Subramanian S."/>
            <person name="Agrewala J.N."/>
            <person name="Mayilraj S."/>
        </authorList>
    </citation>
    <scope>NUCLEOTIDE SEQUENCE [LARGE SCALE GENOMIC DNA]</scope>
    <source>
        <strain evidence="3 4">G22B2</strain>
    </source>
</reference>
<gene>
    <name evidence="3" type="ORF">UF66_0810</name>
</gene>
<proteinExistence type="predicted"/>